<comment type="similarity">
    <text evidence="2 5">Belongs to the citrate synthase family.</text>
</comment>
<dbReference type="Gene3D" id="1.10.580.10">
    <property type="entry name" value="Citrate Synthase, domain 1"/>
    <property type="match status" value="2"/>
</dbReference>
<keyword evidence="4 5" id="KW-0808">Transferase</keyword>
<dbReference type="SUPFAM" id="SSF48256">
    <property type="entry name" value="Citrate synthase"/>
    <property type="match status" value="1"/>
</dbReference>
<dbReference type="GO" id="GO:0005829">
    <property type="term" value="C:cytosol"/>
    <property type="evidence" value="ECO:0007669"/>
    <property type="project" value="TreeGrafter"/>
</dbReference>
<gene>
    <name evidence="7" type="ORF">DYI23_15395</name>
</gene>
<evidence type="ECO:0000256" key="1">
    <source>
        <dbReference type="ARBA" id="ARBA00004751"/>
    </source>
</evidence>
<dbReference type="SUPFAM" id="SSF46955">
    <property type="entry name" value="Putative DNA-binding domain"/>
    <property type="match status" value="1"/>
</dbReference>
<dbReference type="PANTHER" id="PTHR11739">
    <property type="entry name" value="CITRATE SYNTHASE"/>
    <property type="match status" value="1"/>
</dbReference>
<dbReference type="CDD" id="cd06102">
    <property type="entry name" value="citrate_synt_like_2"/>
    <property type="match status" value="1"/>
</dbReference>
<protein>
    <recommendedName>
        <fullName evidence="3">citrate synthase (unknown stereospecificity)</fullName>
        <ecNumber evidence="3">2.3.3.16</ecNumber>
    </recommendedName>
</protein>
<evidence type="ECO:0000313" key="8">
    <source>
        <dbReference type="Proteomes" id="UP000705379"/>
    </source>
</evidence>
<dbReference type="InterPro" id="IPR041657">
    <property type="entry name" value="HTH_17"/>
</dbReference>
<reference evidence="7" key="2">
    <citation type="journal article" date="2021" name="Microorganisms">
        <title>Bacterial Dimethylsulfoniopropionate Biosynthesis in the East China Sea.</title>
        <authorList>
            <person name="Liu J."/>
            <person name="Zhang Y."/>
            <person name="Liu J."/>
            <person name="Zhong H."/>
            <person name="Williams B.T."/>
            <person name="Zheng Y."/>
            <person name="Curson A.R.J."/>
            <person name="Sun C."/>
            <person name="Sun H."/>
            <person name="Song D."/>
            <person name="Wagner Mackenzie B."/>
            <person name="Bermejo Martinez A."/>
            <person name="Todd J.D."/>
            <person name="Zhang X.H."/>
        </authorList>
    </citation>
    <scope>NUCLEOTIDE SEQUENCE</scope>
    <source>
        <strain evidence="7">AESS21</strain>
    </source>
</reference>
<dbReference type="Gene3D" id="1.10.1660.10">
    <property type="match status" value="1"/>
</dbReference>
<dbReference type="Proteomes" id="UP000705379">
    <property type="component" value="Unassembled WGS sequence"/>
</dbReference>
<reference evidence="7" key="1">
    <citation type="submission" date="2018-08" db="EMBL/GenBank/DDBJ databases">
        <authorList>
            <person name="Jin W."/>
            <person name="Wang H."/>
            <person name="Yang Y."/>
            <person name="Li M."/>
            <person name="Liu J."/>
        </authorList>
    </citation>
    <scope>NUCLEOTIDE SEQUENCE</scope>
    <source>
        <strain evidence="7">AESS21</strain>
    </source>
</reference>
<dbReference type="Pfam" id="PF12728">
    <property type="entry name" value="HTH_17"/>
    <property type="match status" value="1"/>
</dbReference>
<evidence type="ECO:0000256" key="4">
    <source>
        <dbReference type="ARBA" id="ARBA00022679"/>
    </source>
</evidence>
<dbReference type="InterPro" id="IPR016142">
    <property type="entry name" value="Citrate_synth-like_lrg_a-sub"/>
</dbReference>
<sequence>MSTPIYLSAQEAAAELGVRPATLYAYVSRGLIQSVPGPGKQKRYDAADVRRLKTGKDTDEGSGTLGLSGHSVLETRLTMITDDGPLYRGLLATDLAQTSTLEAVATLLWDCSDDPFAEAPDVKLPAVPDGLGPVDRLMAAYAVWPASDRAAYTLSPQLLRKKGAQLLRYGVAVLLQTEPQTAPIHVQFADAWLISGAGQEVLRAALVLAADHELNTSAFAVRCAASTRAPLHAALLSGIGAFSGPRHGAASDRARAWLAEISEERDIETVLGGRLARGEELPGFGHGVYTGRDPRADCLLRILKESAGGHPFARLLPEIVQTADDLFGVRPNIDFALAAAQRTLGLPEDAGKILFCAGRIVGWIAHALEQYATPEQIRPRATYVGERPRREIV</sequence>
<dbReference type="EC" id="2.3.3.16" evidence="3"/>
<proteinExistence type="inferred from homology"/>
<evidence type="ECO:0000313" key="7">
    <source>
        <dbReference type="EMBL" id="MBS8261610.1"/>
    </source>
</evidence>
<dbReference type="Gene3D" id="1.10.230.10">
    <property type="entry name" value="Cytochrome P450-Terp, domain 2"/>
    <property type="match status" value="1"/>
</dbReference>
<organism evidence="7 8">
    <name type="scientific">Roseibium polysiphoniae</name>
    <dbReference type="NCBI Taxonomy" id="2571221"/>
    <lineage>
        <taxon>Bacteria</taxon>
        <taxon>Pseudomonadati</taxon>
        <taxon>Pseudomonadota</taxon>
        <taxon>Alphaproteobacteria</taxon>
        <taxon>Hyphomicrobiales</taxon>
        <taxon>Stappiaceae</taxon>
        <taxon>Roseibium</taxon>
    </lineage>
</organism>
<evidence type="ECO:0000256" key="5">
    <source>
        <dbReference type="RuleBase" id="RU003406"/>
    </source>
</evidence>
<accession>A0A944GUJ3</accession>
<dbReference type="InterPro" id="IPR016143">
    <property type="entry name" value="Citrate_synth-like_sm_a-sub"/>
</dbReference>
<name>A0A944GUJ3_9HYPH</name>
<dbReference type="GO" id="GO:0036440">
    <property type="term" value="F:citrate synthase activity"/>
    <property type="evidence" value="ECO:0007669"/>
    <property type="project" value="UniProtKB-EC"/>
</dbReference>
<dbReference type="Pfam" id="PF00285">
    <property type="entry name" value="Citrate_synt"/>
    <property type="match status" value="1"/>
</dbReference>
<dbReference type="PROSITE" id="PS00480">
    <property type="entry name" value="CITRATE_SYNTHASE"/>
    <property type="match status" value="1"/>
</dbReference>
<dbReference type="GO" id="GO:0006099">
    <property type="term" value="P:tricarboxylic acid cycle"/>
    <property type="evidence" value="ECO:0007669"/>
    <property type="project" value="TreeGrafter"/>
</dbReference>
<dbReference type="GO" id="GO:0005975">
    <property type="term" value="P:carbohydrate metabolic process"/>
    <property type="evidence" value="ECO:0007669"/>
    <property type="project" value="TreeGrafter"/>
</dbReference>
<dbReference type="InterPro" id="IPR036969">
    <property type="entry name" value="Citrate_synthase_sf"/>
</dbReference>
<evidence type="ECO:0000256" key="3">
    <source>
        <dbReference type="ARBA" id="ARBA00012972"/>
    </source>
</evidence>
<dbReference type="InterPro" id="IPR009061">
    <property type="entry name" value="DNA-bd_dom_put_sf"/>
</dbReference>
<evidence type="ECO:0000256" key="2">
    <source>
        <dbReference type="ARBA" id="ARBA00010566"/>
    </source>
</evidence>
<comment type="caution">
    <text evidence="7">The sequence shown here is derived from an EMBL/GenBank/DDBJ whole genome shotgun (WGS) entry which is preliminary data.</text>
</comment>
<dbReference type="PANTHER" id="PTHR11739:SF4">
    <property type="entry name" value="CITRATE SYNTHASE, PEROXISOMAL"/>
    <property type="match status" value="1"/>
</dbReference>
<feature type="domain" description="Helix-turn-helix" evidence="6">
    <location>
        <begin position="6"/>
        <end position="53"/>
    </location>
</feature>
<dbReference type="PRINTS" id="PR00143">
    <property type="entry name" value="CITRTSNTHASE"/>
</dbReference>
<dbReference type="EMBL" id="QTKU01000004">
    <property type="protein sequence ID" value="MBS8261610.1"/>
    <property type="molecule type" value="Genomic_DNA"/>
</dbReference>
<comment type="pathway">
    <text evidence="1">Carbohydrate metabolism; tricarboxylic acid cycle; isocitrate from oxaloacetate: step 1/2.</text>
</comment>
<dbReference type="InterPro" id="IPR002020">
    <property type="entry name" value="Citrate_synthase"/>
</dbReference>
<dbReference type="InterPro" id="IPR019810">
    <property type="entry name" value="Citrate_synthase_AS"/>
</dbReference>
<evidence type="ECO:0000259" key="6">
    <source>
        <dbReference type="Pfam" id="PF12728"/>
    </source>
</evidence>
<dbReference type="AlphaFoldDB" id="A0A944GUJ3"/>